<gene>
    <name evidence="1" type="ORF">TBRA_LOCUS5191</name>
</gene>
<organism evidence="1 2">
    <name type="scientific">Trichogramma brassicae</name>
    <dbReference type="NCBI Taxonomy" id="86971"/>
    <lineage>
        <taxon>Eukaryota</taxon>
        <taxon>Metazoa</taxon>
        <taxon>Ecdysozoa</taxon>
        <taxon>Arthropoda</taxon>
        <taxon>Hexapoda</taxon>
        <taxon>Insecta</taxon>
        <taxon>Pterygota</taxon>
        <taxon>Neoptera</taxon>
        <taxon>Endopterygota</taxon>
        <taxon>Hymenoptera</taxon>
        <taxon>Apocrita</taxon>
        <taxon>Proctotrupomorpha</taxon>
        <taxon>Chalcidoidea</taxon>
        <taxon>Trichogrammatidae</taxon>
        <taxon>Trichogramma</taxon>
    </lineage>
</organism>
<reference evidence="1 2" key="1">
    <citation type="submission" date="2020-02" db="EMBL/GenBank/DDBJ databases">
        <authorList>
            <person name="Ferguson B K."/>
        </authorList>
    </citation>
    <scope>NUCLEOTIDE SEQUENCE [LARGE SCALE GENOMIC DNA]</scope>
</reference>
<sequence length="162" mass="19411">MRVHRIRELLLGKSEEEESDESIMQREGDVHKHCTCIRIPPYVFYNLYYQKVYLKNDLCDDIYAYVKDTGRSIRIQIRACTSETSDKSLISFNLLRAEIQNFEDFFRHRFGTLRLFEFFEDSPQRLNSSVQMFEDSRGQALRDFEDANVRLRNFEVQTQKSK</sequence>
<accession>A0A6H5I5V2</accession>
<dbReference type="EMBL" id="CADCXV010000705">
    <property type="protein sequence ID" value="CAB0033274.1"/>
    <property type="molecule type" value="Genomic_DNA"/>
</dbReference>
<dbReference type="AlphaFoldDB" id="A0A6H5I5V2"/>
<proteinExistence type="predicted"/>
<dbReference type="Proteomes" id="UP000479190">
    <property type="component" value="Unassembled WGS sequence"/>
</dbReference>
<name>A0A6H5I5V2_9HYME</name>
<evidence type="ECO:0000313" key="2">
    <source>
        <dbReference type="Proteomes" id="UP000479190"/>
    </source>
</evidence>
<evidence type="ECO:0000313" key="1">
    <source>
        <dbReference type="EMBL" id="CAB0033274.1"/>
    </source>
</evidence>
<protein>
    <submittedName>
        <fullName evidence="1">Uncharacterized protein</fullName>
    </submittedName>
</protein>
<keyword evidence="2" id="KW-1185">Reference proteome</keyword>